<comment type="subcellular location">
    <subcellularLocation>
        <location evidence="1">Membrane</location>
        <topology evidence="1">Multi-pass membrane protein</topology>
    </subcellularLocation>
</comment>
<feature type="transmembrane region" description="Helical" evidence="5">
    <location>
        <begin position="29"/>
        <end position="52"/>
    </location>
</feature>
<dbReference type="GO" id="GO:0016020">
    <property type="term" value="C:membrane"/>
    <property type="evidence" value="ECO:0007669"/>
    <property type="project" value="UniProtKB-SubCell"/>
</dbReference>
<evidence type="ECO:0000313" key="8">
    <source>
        <dbReference type="Proteomes" id="UP000317763"/>
    </source>
</evidence>
<evidence type="ECO:0000256" key="2">
    <source>
        <dbReference type="ARBA" id="ARBA00022692"/>
    </source>
</evidence>
<dbReference type="Proteomes" id="UP000317763">
    <property type="component" value="Unassembled WGS sequence"/>
</dbReference>
<evidence type="ECO:0000259" key="6">
    <source>
        <dbReference type="PROSITE" id="PS50801"/>
    </source>
</evidence>
<dbReference type="Pfam" id="PF01740">
    <property type="entry name" value="STAS"/>
    <property type="match status" value="1"/>
</dbReference>
<dbReference type="STRING" id="307486.GCA_000807215_02442"/>
<dbReference type="InterPro" id="IPR011547">
    <property type="entry name" value="SLC26A/SulP_dom"/>
</dbReference>
<evidence type="ECO:0000256" key="5">
    <source>
        <dbReference type="SAM" id="Phobius"/>
    </source>
</evidence>
<gene>
    <name evidence="7" type="primary">dauA</name>
    <name evidence="7" type="ORF">Ttaiw_01575</name>
</gene>
<feature type="transmembrane region" description="Helical" evidence="5">
    <location>
        <begin position="98"/>
        <end position="120"/>
    </location>
</feature>
<feature type="transmembrane region" description="Helical" evidence="5">
    <location>
        <begin position="409"/>
        <end position="436"/>
    </location>
</feature>
<evidence type="ECO:0000313" key="7">
    <source>
        <dbReference type="EMBL" id="TSE31198.1"/>
    </source>
</evidence>
<dbReference type="Gene3D" id="3.30.750.24">
    <property type="entry name" value="STAS domain"/>
    <property type="match status" value="1"/>
</dbReference>
<dbReference type="AlphaFoldDB" id="A0A554X5T7"/>
<dbReference type="InterPro" id="IPR002645">
    <property type="entry name" value="STAS_dom"/>
</dbReference>
<keyword evidence="2 5" id="KW-0812">Transmembrane</keyword>
<keyword evidence="8" id="KW-1185">Reference proteome</keyword>
<evidence type="ECO:0000256" key="4">
    <source>
        <dbReference type="ARBA" id="ARBA00023136"/>
    </source>
</evidence>
<accession>A0A554X5T7</accession>
<dbReference type="PROSITE" id="PS50801">
    <property type="entry name" value="STAS"/>
    <property type="match status" value="1"/>
</dbReference>
<dbReference type="GO" id="GO:0055085">
    <property type="term" value="P:transmembrane transport"/>
    <property type="evidence" value="ECO:0007669"/>
    <property type="project" value="InterPro"/>
</dbReference>
<organism evidence="7 8">
    <name type="scientific">Tepidimonas taiwanensis</name>
    <dbReference type="NCBI Taxonomy" id="307486"/>
    <lineage>
        <taxon>Bacteria</taxon>
        <taxon>Pseudomonadati</taxon>
        <taxon>Pseudomonadota</taxon>
        <taxon>Betaproteobacteria</taxon>
        <taxon>Burkholderiales</taxon>
        <taxon>Tepidimonas</taxon>
    </lineage>
</organism>
<name>A0A554X5T7_9BURK</name>
<keyword evidence="3 5" id="KW-1133">Transmembrane helix</keyword>
<dbReference type="InterPro" id="IPR001902">
    <property type="entry name" value="SLC26A/SulP_fam"/>
</dbReference>
<sequence length="557" mass="59914">MDLSSLSRFHPRLLDDLRAYSRERLAKDIGAGLTVGVVALPLAMAFAIASGLPPQAGLWTAIVAGFLIAALGGTSVQIGGPAGAFIVIVYGIVQQHGVGGLLVSTFCAGILLFVMGWFRLGTLVRFVPVSVVTGFTNGIAVLIGLSQLRDALGLRVEKMPADFFGIVHTVWGSLHTVNPYAIALAGLCVVGLFVWPRLWAVDSAFRQRLEGFDQVSALRATSRLPAPVVALVTLSALAAWLEWPVETIGSRFGGIPQTLSSFVWPDVSWQTVRQLVMPTLTIAALGAIESLLCARVADQLAGGRKHDPNQELMAQGVANAVVPLIGGMPATGTIARTVTNIRSGATSGVAGMVHAATLAAIVLLAAPLARHIPLAVLAGILLFVAWNMGEWREFVQMRRFSLHYRLMLLSTFFVTVIFDLTLAVELGLVLAVVLFVRRQSSLFRVDVQSRNGEIRARLYGSLFFGAVTKLDALEAAIERVEPGNMVRLDARHLLLLDTTGLDTLTSLLETIERRGARLWIDHLHDQPRSLMERAGFLPRLAGWTADPNAGYPDDPPP</sequence>
<feature type="domain" description="STAS" evidence="6">
    <location>
        <begin position="443"/>
        <end position="536"/>
    </location>
</feature>
<feature type="transmembrane region" description="Helical" evidence="5">
    <location>
        <begin position="372"/>
        <end position="389"/>
    </location>
</feature>
<reference evidence="7 8" key="1">
    <citation type="submission" date="2019-07" db="EMBL/GenBank/DDBJ databases">
        <title>Tepidimonas taiwanensis I1-1 draft genome.</title>
        <authorList>
            <person name="Da Costa M.S."/>
            <person name="Froufe H.J.C."/>
            <person name="Egas C."/>
            <person name="Albuquerque L."/>
        </authorList>
    </citation>
    <scope>NUCLEOTIDE SEQUENCE [LARGE SCALE GENOMIC DNA]</scope>
    <source>
        <strain evidence="7 8">I1-1</strain>
    </source>
</reference>
<dbReference type="PANTHER" id="PTHR11814">
    <property type="entry name" value="SULFATE TRANSPORTER"/>
    <property type="match status" value="1"/>
</dbReference>
<proteinExistence type="predicted"/>
<keyword evidence="4 5" id="KW-0472">Membrane</keyword>
<feature type="transmembrane region" description="Helical" evidence="5">
    <location>
        <begin position="58"/>
        <end position="91"/>
    </location>
</feature>
<feature type="transmembrane region" description="Helical" evidence="5">
    <location>
        <begin position="180"/>
        <end position="199"/>
    </location>
</feature>
<dbReference type="InterPro" id="IPR036513">
    <property type="entry name" value="STAS_dom_sf"/>
</dbReference>
<dbReference type="RefSeq" id="WP_058615758.1">
    <property type="nucleotide sequence ID" value="NZ_CP083911.1"/>
</dbReference>
<dbReference type="OrthoDB" id="9769739at2"/>
<feature type="transmembrane region" description="Helical" evidence="5">
    <location>
        <begin position="344"/>
        <end position="365"/>
    </location>
</feature>
<dbReference type="EMBL" id="VJOM01000016">
    <property type="protein sequence ID" value="TSE31198.1"/>
    <property type="molecule type" value="Genomic_DNA"/>
</dbReference>
<protein>
    <submittedName>
        <fullName evidence="7">C4-dicarboxylic acid transporter DauA</fullName>
    </submittedName>
</protein>
<evidence type="ECO:0000256" key="1">
    <source>
        <dbReference type="ARBA" id="ARBA00004141"/>
    </source>
</evidence>
<dbReference type="Pfam" id="PF00916">
    <property type="entry name" value="Sulfate_transp"/>
    <property type="match status" value="1"/>
</dbReference>
<feature type="transmembrane region" description="Helical" evidence="5">
    <location>
        <begin position="126"/>
        <end position="145"/>
    </location>
</feature>
<comment type="caution">
    <text evidence="7">The sequence shown here is derived from an EMBL/GenBank/DDBJ whole genome shotgun (WGS) entry which is preliminary data.</text>
</comment>
<dbReference type="SUPFAM" id="SSF52091">
    <property type="entry name" value="SpoIIaa-like"/>
    <property type="match status" value="1"/>
</dbReference>
<evidence type="ECO:0000256" key="3">
    <source>
        <dbReference type="ARBA" id="ARBA00022989"/>
    </source>
</evidence>